<dbReference type="InterPro" id="IPR035642">
    <property type="entry name" value="MraZ_N"/>
</dbReference>
<dbReference type="Proteomes" id="UP000051330">
    <property type="component" value="Unassembled WGS sequence"/>
</dbReference>
<evidence type="ECO:0000256" key="1">
    <source>
        <dbReference type="PROSITE-ProRule" id="PRU01076"/>
    </source>
</evidence>
<organism evidence="3 4">
    <name type="scientific">Schleiferilactobacillus perolens DSM 12744</name>
    <dbReference type="NCBI Taxonomy" id="1423792"/>
    <lineage>
        <taxon>Bacteria</taxon>
        <taxon>Bacillati</taxon>
        <taxon>Bacillota</taxon>
        <taxon>Bacilli</taxon>
        <taxon>Lactobacillales</taxon>
        <taxon>Lactobacillaceae</taxon>
        <taxon>Schleiferilactobacillus</taxon>
    </lineage>
</organism>
<dbReference type="PROSITE" id="PS51740">
    <property type="entry name" value="SPOVT_ABRB"/>
    <property type="match status" value="1"/>
</dbReference>
<feature type="domain" description="SpoVT-AbrB" evidence="2">
    <location>
        <begin position="10"/>
        <end position="57"/>
    </location>
</feature>
<name>A0A0R1N495_9LACO</name>
<dbReference type="EMBL" id="AZEC01000008">
    <property type="protein sequence ID" value="KRL12386.1"/>
    <property type="molecule type" value="Genomic_DNA"/>
</dbReference>
<keyword evidence="4" id="KW-1185">Reference proteome</keyword>
<comment type="caution">
    <text evidence="3">The sequence shown here is derived from an EMBL/GenBank/DDBJ whole genome shotgun (WGS) entry which is preliminary data.</text>
</comment>
<sequence length="65" mass="7513">MKEGHNMASRKHNRVDEKGRVVIPVKIREAMEIDAGSFIEFEYMARKHQLVIRAVAESDVHAQDH</sequence>
<dbReference type="STRING" id="1423792.FD09_GL002967"/>
<evidence type="ECO:0000259" key="2">
    <source>
        <dbReference type="PROSITE" id="PS51740"/>
    </source>
</evidence>
<dbReference type="Pfam" id="PF04014">
    <property type="entry name" value="MazE_antitoxin"/>
    <property type="match status" value="1"/>
</dbReference>
<gene>
    <name evidence="3" type="ORF">FD09_GL002967</name>
</gene>
<dbReference type="OrthoDB" id="2324168at2"/>
<dbReference type="AlphaFoldDB" id="A0A0R1N495"/>
<dbReference type="CDD" id="cd16320">
    <property type="entry name" value="MraZ_N"/>
    <property type="match status" value="1"/>
</dbReference>
<evidence type="ECO:0000313" key="3">
    <source>
        <dbReference type="EMBL" id="KRL12386.1"/>
    </source>
</evidence>
<dbReference type="SUPFAM" id="SSF89447">
    <property type="entry name" value="AbrB/MazE/MraZ-like"/>
    <property type="match status" value="1"/>
</dbReference>
<dbReference type="NCBIfam" id="TIGR01439">
    <property type="entry name" value="lp_hng_hel_AbrB"/>
    <property type="match status" value="1"/>
</dbReference>
<accession>A0A0R1N495</accession>
<dbReference type="InterPro" id="IPR007159">
    <property type="entry name" value="SpoVT-AbrB_dom"/>
</dbReference>
<proteinExistence type="predicted"/>
<evidence type="ECO:0000313" key="4">
    <source>
        <dbReference type="Proteomes" id="UP000051330"/>
    </source>
</evidence>
<dbReference type="SMART" id="SM00966">
    <property type="entry name" value="SpoVT_AbrB"/>
    <property type="match status" value="1"/>
</dbReference>
<dbReference type="InterPro" id="IPR037914">
    <property type="entry name" value="SpoVT-AbrB_sf"/>
</dbReference>
<protein>
    <recommendedName>
        <fullName evidence="2">SpoVT-AbrB domain-containing protein</fullName>
    </recommendedName>
</protein>
<dbReference type="PATRIC" id="fig|1423792.3.peg.3050"/>
<keyword evidence="1" id="KW-0238">DNA-binding</keyword>
<dbReference type="GO" id="GO:0003677">
    <property type="term" value="F:DNA binding"/>
    <property type="evidence" value="ECO:0007669"/>
    <property type="project" value="UniProtKB-UniRule"/>
</dbReference>
<dbReference type="Gene3D" id="2.10.260.10">
    <property type="match status" value="1"/>
</dbReference>
<reference evidence="3 4" key="1">
    <citation type="journal article" date="2015" name="Genome Announc.">
        <title>Expanding the biotechnology potential of lactobacilli through comparative genomics of 213 strains and associated genera.</title>
        <authorList>
            <person name="Sun Z."/>
            <person name="Harris H.M."/>
            <person name="McCann A."/>
            <person name="Guo C."/>
            <person name="Argimon S."/>
            <person name="Zhang W."/>
            <person name="Yang X."/>
            <person name="Jeffery I.B."/>
            <person name="Cooney J.C."/>
            <person name="Kagawa T.F."/>
            <person name="Liu W."/>
            <person name="Song Y."/>
            <person name="Salvetti E."/>
            <person name="Wrobel A."/>
            <person name="Rasinkangas P."/>
            <person name="Parkhill J."/>
            <person name="Rea M.C."/>
            <person name="O'Sullivan O."/>
            <person name="Ritari J."/>
            <person name="Douillard F.P."/>
            <person name="Paul Ross R."/>
            <person name="Yang R."/>
            <person name="Briner A.E."/>
            <person name="Felis G.E."/>
            <person name="de Vos W.M."/>
            <person name="Barrangou R."/>
            <person name="Klaenhammer T.R."/>
            <person name="Caufield P.W."/>
            <person name="Cui Y."/>
            <person name="Zhang H."/>
            <person name="O'Toole P.W."/>
        </authorList>
    </citation>
    <scope>NUCLEOTIDE SEQUENCE [LARGE SCALE GENOMIC DNA]</scope>
    <source>
        <strain evidence="3 4">DSM 12744</strain>
    </source>
</reference>